<gene>
    <name evidence="2" type="ORF">ACHAWU_007517</name>
</gene>
<dbReference type="SUPFAM" id="SSF51695">
    <property type="entry name" value="PLC-like phosphodiesterases"/>
    <property type="match status" value="1"/>
</dbReference>
<dbReference type="PANTHER" id="PTHR13593:SF113">
    <property type="entry name" value="SI:DKEY-266F7.9"/>
    <property type="match status" value="1"/>
</dbReference>
<dbReference type="PANTHER" id="PTHR13593">
    <property type="match status" value="1"/>
</dbReference>
<dbReference type="InterPro" id="IPR051057">
    <property type="entry name" value="PI-PLC_domain"/>
</dbReference>
<evidence type="ECO:0000313" key="3">
    <source>
        <dbReference type="Proteomes" id="UP001530293"/>
    </source>
</evidence>
<name>A0ABD3MA45_9STRA</name>
<evidence type="ECO:0000313" key="2">
    <source>
        <dbReference type="EMBL" id="KAL3759773.1"/>
    </source>
</evidence>
<dbReference type="Proteomes" id="UP001530293">
    <property type="component" value="Unassembled WGS sequence"/>
</dbReference>
<protein>
    <recommendedName>
        <fullName evidence="1">Phosphatidylinositol-specific phospholipase C X domain-containing protein</fullName>
    </recommendedName>
</protein>
<organism evidence="2 3">
    <name type="scientific">Discostella pseudostelligera</name>
    <dbReference type="NCBI Taxonomy" id="259834"/>
    <lineage>
        <taxon>Eukaryota</taxon>
        <taxon>Sar</taxon>
        <taxon>Stramenopiles</taxon>
        <taxon>Ochrophyta</taxon>
        <taxon>Bacillariophyta</taxon>
        <taxon>Coscinodiscophyceae</taxon>
        <taxon>Thalassiosirophycidae</taxon>
        <taxon>Stephanodiscales</taxon>
        <taxon>Stephanodiscaceae</taxon>
        <taxon>Discostella</taxon>
    </lineage>
</organism>
<dbReference type="Pfam" id="PF00388">
    <property type="entry name" value="PI-PLC-X"/>
    <property type="match status" value="1"/>
</dbReference>
<feature type="domain" description="Phosphatidylinositol-specific phospholipase C X" evidence="1">
    <location>
        <begin position="45"/>
        <end position="169"/>
    </location>
</feature>
<dbReference type="AlphaFoldDB" id="A0ABD3MA45"/>
<dbReference type="Gene3D" id="3.20.20.190">
    <property type="entry name" value="Phosphatidylinositol (PI) phosphodiesterase"/>
    <property type="match status" value="1"/>
</dbReference>
<sequence length="354" mass="40861">MKQRSYTSEPHLFCQIFYVTQDLILPGTHNSASNTISKWIPFSAIGICQNVSVYEQLIRGARYIDLRIGSGSERRLQRRRRKNATIPSSSCHVEDIVIVHGILNGSPFSDIIKEIDTFLNVHDGEFVIIDIQFDRNKHTLSNEQRLHLLEFVSFTFNDRFITHADATSWFLLKTATLGELLLVHKKNVLILLNDGMVCNFYHDGSCYDANTVARKFGCHSNHHFLTNQWHNSSCPRTLLDKNAIFLEKNGNCSNKFVISQLVLTPQPPKTIIDIIRLLLGSKSLRPVSLARELYQRDLLETAIRNNAEKKLSIVLLALEHYERISNIHRRQQQQQQQQQVLGCHRYNEQIKEEE</sequence>
<dbReference type="EMBL" id="JALLBG020000196">
    <property type="protein sequence ID" value="KAL3759773.1"/>
    <property type="molecule type" value="Genomic_DNA"/>
</dbReference>
<dbReference type="InterPro" id="IPR017946">
    <property type="entry name" value="PLC-like_Pdiesterase_TIM-brl"/>
</dbReference>
<dbReference type="PROSITE" id="PS50007">
    <property type="entry name" value="PIPLC_X_DOMAIN"/>
    <property type="match status" value="1"/>
</dbReference>
<comment type="caution">
    <text evidence="2">The sequence shown here is derived from an EMBL/GenBank/DDBJ whole genome shotgun (WGS) entry which is preliminary data.</text>
</comment>
<keyword evidence="3" id="KW-1185">Reference proteome</keyword>
<reference evidence="2 3" key="1">
    <citation type="submission" date="2024-10" db="EMBL/GenBank/DDBJ databases">
        <title>Updated reference genomes for cyclostephanoid diatoms.</title>
        <authorList>
            <person name="Roberts W.R."/>
            <person name="Alverson A.J."/>
        </authorList>
    </citation>
    <scope>NUCLEOTIDE SEQUENCE [LARGE SCALE GENOMIC DNA]</scope>
    <source>
        <strain evidence="2 3">AJA232-27</strain>
    </source>
</reference>
<evidence type="ECO:0000259" key="1">
    <source>
        <dbReference type="Pfam" id="PF00388"/>
    </source>
</evidence>
<accession>A0ABD3MA45</accession>
<dbReference type="InterPro" id="IPR000909">
    <property type="entry name" value="PLipase_C_PInositol-sp_X_dom"/>
</dbReference>
<proteinExistence type="predicted"/>